<organism evidence="1">
    <name type="scientific">Ganoderma boninense</name>
    <dbReference type="NCBI Taxonomy" id="34458"/>
    <lineage>
        <taxon>Eukaryota</taxon>
        <taxon>Fungi</taxon>
        <taxon>Dikarya</taxon>
        <taxon>Basidiomycota</taxon>
        <taxon>Agaricomycotina</taxon>
        <taxon>Agaricomycetes</taxon>
        <taxon>Polyporales</taxon>
        <taxon>Polyporaceae</taxon>
        <taxon>Ganoderma</taxon>
    </lineage>
</organism>
<keyword evidence="1" id="KW-0418">Kinase</keyword>
<evidence type="ECO:0000313" key="1">
    <source>
        <dbReference type="EMBL" id="VWO94648.1"/>
    </source>
</evidence>
<name>A0A5K1JSP4_9APHY</name>
<proteinExistence type="predicted"/>
<keyword evidence="1" id="KW-0808">Transferase</keyword>
<sequence length="201" mass="22567">MEPSLQDQLRRLLRATHPPRGTTPGVQDDSESNLTLPIVVVSRPPGSRAADSWAIAVVTDKRSHQCRVFHVSHAYDRHGMRAPGWTVFAENEVLDRRSDYAGGVCIGRVDRADLARLEQALCGSRFPPPMWERWSAETWTVTAIRHLEAQGFTIVTYGLDNDHLSVRLTIDAYCARRLTEEQNSAPIFVPLSLSGAERRPR</sequence>
<protein>
    <submittedName>
        <fullName evidence="1">Protein kinase domain-containing protein</fullName>
    </submittedName>
</protein>
<accession>A0A5K1JSP4</accession>
<dbReference type="AlphaFoldDB" id="A0A5K1JSP4"/>
<gene>
    <name evidence="1" type="primary">I1R9J1</name>
</gene>
<dbReference type="GO" id="GO:0016301">
    <property type="term" value="F:kinase activity"/>
    <property type="evidence" value="ECO:0007669"/>
    <property type="project" value="UniProtKB-KW"/>
</dbReference>
<reference evidence="1" key="1">
    <citation type="submission" date="2019-10" db="EMBL/GenBank/DDBJ databases">
        <authorList>
            <person name="Nor Muhammad N."/>
        </authorList>
    </citation>
    <scope>NUCLEOTIDE SEQUENCE</scope>
</reference>
<dbReference type="SUPFAM" id="SSF50118">
    <property type="entry name" value="Cell growth inhibitor/plasmid maintenance toxic component"/>
    <property type="match status" value="1"/>
</dbReference>
<dbReference type="EMBL" id="LR724116">
    <property type="protein sequence ID" value="VWO94648.1"/>
    <property type="molecule type" value="Genomic_DNA"/>
</dbReference>